<dbReference type="PROSITE" id="PS00264">
    <property type="entry name" value="NEUROHYPOPHYS_HORM"/>
    <property type="match status" value="1"/>
</dbReference>
<feature type="disulfide bond" evidence="5">
    <location>
        <begin position="106"/>
        <end position="111"/>
    </location>
</feature>
<feature type="disulfide bond" evidence="5">
    <location>
        <begin position="92"/>
        <end position="105"/>
    </location>
</feature>
<evidence type="ECO:0000256" key="2">
    <source>
        <dbReference type="ARBA" id="ARBA00022685"/>
    </source>
</evidence>
<organism evidence="7 8">
    <name type="scientific">Chiloscyllium punctatum</name>
    <name type="common">Brownbanded bambooshark</name>
    <name type="synonym">Hemiscyllium punctatum</name>
    <dbReference type="NCBI Taxonomy" id="137246"/>
    <lineage>
        <taxon>Eukaryota</taxon>
        <taxon>Metazoa</taxon>
        <taxon>Chordata</taxon>
        <taxon>Craniata</taxon>
        <taxon>Vertebrata</taxon>
        <taxon>Chondrichthyes</taxon>
        <taxon>Elasmobranchii</taxon>
        <taxon>Galeomorphii</taxon>
        <taxon>Galeoidea</taxon>
        <taxon>Orectolobiformes</taxon>
        <taxon>Hemiscylliidae</taxon>
        <taxon>Chiloscyllium</taxon>
    </lineage>
</organism>
<dbReference type="STRING" id="137246.A0A401SHY6"/>
<dbReference type="AlphaFoldDB" id="A0A401SHY6"/>
<dbReference type="SUPFAM" id="SSF49606">
    <property type="entry name" value="Neurophysin II"/>
    <property type="match status" value="1"/>
</dbReference>
<dbReference type="PANTHER" id="PTHR11681">
    <property type="entry name" value="NEUROPHYSIN"/>
    <property type="match status" value="1"/>
</dbReference>
<comment type="similarity">
    <text evidence="1">Belongs to the vasopressin/oxytocin family.</text>
</comment>
<feature type="chain" id="PRO_5019111731" description="Vasotocin" evidence="6">
    <location>
        <begin position="20"/>
        <end position="162"/>
    </location>
</feature>
<dbReference type="InterPro" id="IPR022423">
    <property type="entry name" value="Neurohypophysial_hormone_CS"/>
</dbReference>
<keyword evidence="2" id="KW-0165">Cleavage on pair of basic residues</keyword>
<dbReference type="Gene3D" id="2.60.9.10">
    <property type="entry name" value="Neurohypophysial hormone domain"/>
    <property type="match status" value="1"/>
</dbReference>
<feature type="disulfide bond" evidence="5">
    <location>
        <begin position="44"/>
        <end position="58"/>
    </location>
</feature>
<keyword evidence="4 5" id="KW-1015">Disulfide bond</keyword>
<feature type="disulfide bond" evidence="5">
    <location>
        <begin position="59"/>
        <end position="65"/>
    </location>
</feature>
<dbReference type="InterPro" id="IPR000981">
    <property type="entry name" value="Neurhyp_horm"/>
</dbReference>
<evidence type="ECO:0000256" key="4">
    <source>
        <dbReference type="ARBA" id="ARBA00023157"/>
    </source>
</evidence>
<feature type="disulfide bond" evidence="5">
    <location>
        <begin position="20"/>
        <end position="25"/>
    </location>
</feature>
<dbReference type="GO" id="GO:0030141">
    <property type="term" value="C:secretory granule"/>
    <property type="evidence" value="ECO:0007669"/>
    <property type="project" value="TreeGrafter"/>
</dbReference>
<evidence type="ECO:0000256" key="5">
    <source>
        <dbReference type="PIRSR" id="PIRSR001815-50"/>
    </source>
</evidence>
<evidence type="ECO:0008006" key="9">
    <source>
        <dbReference type="Google" id="ProtNLM"/>
    </source>
</evidence>
<feature type="disulfide bond" evidence="5">
    <location>
        <begin position="41"/>
        <end position="85"/>
    </location>
</feature>
<feature type="signal peptide" evidence="6">
    <location>
        <begin position="1"/>
        <end position="19"/>
    </location>
</feature>
<dbReference type="OrthoDB" id="10056056at2759"/>
<gene>
    <name evidence="7" type="ORF">chiPu_0008455</name>
</gene>
<feature type="disulfide bond" evidence="5">
    <location>
        <begin position="99"/>
        <end position="117"/>
    </location>
</feature>
<dbReference type="PIRSF" id="PIRSF001815">
    <property type="entry name" value="Nonapeptide_hormone_precursor"/>
    <property type="match status" value="1"/>
</dbReference>
<dbReference type="GO" id="GO:0005185">
    <property type="term" value="F:neurohypophyseal hormone activity"/>
    <property type="evidence" value="ECO:0007669"/>
    <property type="project" value="InterPro"/>
</dbReference>
<comment type="caution">
    <text evidence="7">The sequence shown here is derived from an EMBL/GenBank/DDBJ whole genome shotgun (WGS) entry which is preliminary data.</text>
</comment>
<accession>A0A401SHY6</accession>
<reference evidence="7 8" key="1">
    <citation type="journal article" date="2018" name="Nat. Ecol. Evol.">
        <title>Shark genomes provide insights into elasmobranch evolution and the origin of vertebrates.</title>
        <authorList>
            <person name="Hara Y"/>
            <person name="Yamaguchi K"/>
            <person name="Onimaru K"/>
            <person name="Kadota M"/>
            <person name="Koyanagi M"/>
            <person name="Keeley SD"/>
            <person name="Tatsumi K"/>
            <person name="Tanaka K"/>
            <person name="Motone F"/>
            <person name="Kageyama Y"/>
            <person name="Nozu R"/>
            <person name="Adachi N"/>
            <person name="Nishimura O"/>
            <person name="Nakagawa R"/>
            <person name="Tanegashima C"/>
            <person name="Kiyatake I"/>
            <person name="Matsumoto R"/>
            <person name="Murakumo K"/>
            <person name="Nishida K"/>
            <person name="Terakita A"/>
            <person name="Kuratani S"/>
            <person name="Sato K"/>
            <person name="Hyodo S Kuraku.S."/>
        </authorList>
    </citation>
    <scope>NUCLEOTIDE SEQUENCE [LARGE SCALE GENOMIC DNA]</scope>
</reference>
<proteinExistence type="inferred from homology"/>
<evidence type="ECO:0000256" key="6">
    <source>
        <dbReference type="SAM" id="SignalP"/>
    </source>
</evidence>
<keyword evidence="3 6" id="KW-0732">Signal</keyword>
<dbReference type="InterPro" id="IPR036387">
    <property type="entry name" value="Neurhyp_horm_dom_sf"/>
</dbReference>
<dbReference type="PANTHER" id="PTHR11681:SF5">
    <property type="entry name" value="ISOTOCIN"/>
    <property type="match status" value="1"/>
</dbReference>
<evidence type="ECO:0000313" key="7">
    <source>
        <dbReference type="EMBL" id="GCC30011.1"/>
    </source>
</evidence>
<feature type="disulfide bond" evidence="5">
    <location>
        <begin position="52"/>
        <end position="75"/>
    </location>
</feature>
<evidence type="ECO:0000256" key="1">
    <source>
        <dbReference type="ARBA" id="ARBA00007369"/>
    </source>
</evidence>
<dbReference type="Proteomes" id="UP000287033">
    <property type="component" value="Unassembled WGS sequence"/>
</dbReference>
<dbReference type="GO" id="GO:0005615">
    <property type="term" value="C:extracellular space"/>
    <property type="evidence" value="ECO:0007669"/>
    <property type="project" value="TreeGrafter"/>
</dbReference>
<evidence type="ECO:0000313" key="8">
    <source>
        <dbReference type="Proteomes" id="UP000287033"/>
    </source>
</evidence>
<dbReference type="PRINTS" id="PR00831">
    <property type="entry name" value="NEUROPHYSIN"/>
</dbReference>
<sequence>MPQPSLPVCLFCLLTFTSACYIQNCPRGGKRSFPDEDVKQCMPCGPENRGRCFGANICCGEEIGCYIGTSETLRCQEENYLPSPCEPAGRPCGENGGKCASMGICCSDETCTADSTCLGNENKGKHSPMKRNLSLLDSAATDLLLRLMRLSNRQPAEEQQLI</sequence>
<dbReference type="Pfam" id="PF00220">
    <property type="entry name" value="Hormone_4"/>
    <property type="match status" value="1"/>
</dbReference>
<dbReference type="SMART" id="SM00003">
    <property type="entry name" value="NH"/>
    <property type="match status" value="1"/>
</dbReference>
<protein>
    <recommendedName>
        <fullName evidence="9">Vasotocin</fullName>
    </recommendedName>
</protein>
<name>A0A401SHY6_CHIPU</name>
<dbReference type="EMBL" id="BEZZ01000278">
    <property type="protein sequence ID" value="GCC30011.1"/>
    <property type="molecule type" value="Genomic_DNA"/>
</dbReference>
<dbReference type="FunFam" id="2.60.9.10:FF:000001">
    <property type="entry name" value="oxytocin-neurophysin 1"/>
    <property type="match status" value="1"/>
</dbReference>
<evidence type="ECO:0000256" key="3">
    <source>
        <dbReference type="ARBA" id="ARBA00022729"/>
    </source>
</evidence>
<dbReference type="Pfam" id="PF00184">
    <property type="entry name" value="Hormone_5"/>
    <property type="match status" value="1"/>
</dbReference>
<keyword evidence="8" id="KW-1185">Reference proteome</keyword>
<dbReference type="OMA" id="NDESCVS"/>